<feature type="transmembrane region" description="Helical" evidence="7">
    <location>
        <begin position="198"/>
        <end position="215"/>
    </location>
</feature>
<evidence type="ECO:0000256" key="4">
    <source>
        <dbReference type="ARBA" id="ARBA00022692"/>
    </source>
</evidence>
<comment type="caution">
    <text evidence="8">The sequence shown here is derived from an EMBL/GenBank/DDBJ whole genome shotgun (WGS) entry which is preliminary data.</text>
</comment>
<sequence>MGIDTSFLWALVIIFGIMMYVVMDGFDLGVGLLFFFMKSETDRDVMMNTVAPVWDGNETWLILGGAGLFAAFPLAYAVVLSALYLPIMFMLMGLIFRGVAFEFRFKASAEKKHVWDKAFIGGSLVATFFQGVVLGAFIRGIPVVDRAYAGGPLDWLTPFALFCGLALIVTYLLLGCTWLMMKTEGQLQWHMYRLGRPLVWVLLLVIAIVSLWTPLAQDDIAERWFSLPNLLLFLPVPVLVLYFSYRLLKAIDRYSTYSPFLLTLAIVFLGYSGLGISLWPNIIPPHISIWEAASPPQSQGFALVGALFIVPIIMAYTAWSYYVFRGKVTAGDGYHH</sequence>
<proteinExistence type="inferred from homology"/>
<evidence type="ECO:0000256" key="7">
    <source>
        <dbReference type="SAM" id="Phobius"/>
    </source>
</evidence>
<dbReference type="PIRSF" id="PIRSF000267">
    <property type="entry name" value="Cyt_oxidse_sub2"/>
    <property type="match status" value="1"/>
</dbReference>
<dbReference type="NCBIfam" id="TIGR00203">
    <property type="entry name" value="cydB"/>
    <property type="match status" value="1"/>
</dbReference>
<feature type="transmembrane region" description="Helical" evidence="7">
    <location>
        <begin position="227"/>
        <end position="248"/>
    </location>
</feature>
<feature type="transmembrane region" description="Helical" evidence="7">
    <location>
        <begin position="260"/>
        <end position="280"/>
    </location>
</feature>
<dbReference type="Pfam" id="PF02322">
    <property type="entry name" value="Cyt_bd_oxida_II"/>
    <property type="match status" value="1"/>
</dbReference>
<dbReference type="RefSeq" id="WP_183167246.1">
    <property type="nucleotide sequence ID" value="NZ_JACHXI010000015.1"/>
</dbReference>
<dbReference type="GO" id="GO:0019646">
    <property type="term" value="P:aerobic electron transport chain"/>
    <property type="evidence" value="ECO:0007669"/>
    <property type="project" value="TreeGrafter"/>
</dbReference>
<dbReference type="GO" id="GO:0016682">
    <property type="term" value="F:oxidoreductase activity, acting on diphenols and related substances as donors, oxygen as acceptor"/>
    <property type="evidence" value="ECO:0007669"/>
    <property type="project" value="TreeGrafter"/>
</dbReference>
<keyword evidence="8" id="KW-0560">Oxidoreductase</keyword>
<dbReference type="PANTHER" id="PTHR43141:SF4">
    <property type="entry name" value="CYTOCHROME BD2 SUBUNIT II"/>
    <property type="match status" value="1"/>
</dbReference>
<feature type="transmembrane region" description="Helical" evidence="7">
    <location>
        <begin position="300"/>
        <end position="324"/>
    </location>
</feature>
<keyword evidence="4 7" id="KW-0812">Transmembrane</keyword>
<dbReference type="Proteomes" id="UP000549250">
    <property type="component" value="Unassembled WGS sequence"/>
</dbReference>
<feature type="transmembrane region" description="Helical" evidence="7">
    <location>
        <begin position="83"/>
        <end position="105"/>
    </location>
</feature>
<feature type="transmembrane region" description="Helical" evidence="7">
    <location>
        <begin position="117"/>
        <end position="138"/>
    </location>
</feature>
<name>A0A839T8P0_AZOMA</name>
<dbReference type="EMBL" id="JACHXI010000015">
    <property type="protein sequence ID" value="MBB3104365.1"/>
    <property type="molecule type" value="Genomic_DNA"/>
</dbReference>
<dbReference type="GO" id="GO:0009055">
    <property type="term" value="F:electron transfer activity"/>
    <property type="evidence" value="ECO:0007669"/>
    <property type="project" value="TreeGrafter"/>
</dbReference>
<accession>A0A839T8P0</accession>
<dbReference type="GO" id="GO:0070069">
    <property type="term" value="C:cytochrome complex"/>
    <property type="evidence" value="ECO:0007669"/>
    <property type="project" value="TreeGrafter"/>
</dbReference>
<keyword evidence="9" id="KW-1185">Reference proteome</keyword>
<dbReference type="AlphaFoldDB" id="A0A839T8P0"/>
<evidence type="ECO:0000256" key="3">
    <source>
        <dbReference type="ARBA" id="ARBA00022475"/>
    </source>
</evidence>
<feature type="transmembrane region" description="Helical" evidence="7">
    <location>
        <begin position="158"/>
        <end position="178"/>
    </location>
</feature>
<reference evidence="8 9" key="1">
    <citation type="submission" date="2020-08" db="EMBL/GenBank/DDBJ databases">
        <title>Genomic Encyclopedia of Type Strains, Phase III (KMG-III): the genomes of soil and plant-associated and newly described type strains.</title>
        <authorList>
            <person name="Whitman W."/>
        </authorList>
    </citation>
    <scope>NUCLEOTIDE SEQUENCE [LARGE SCALE GENOMIC DNA]</scope>
    <source>
        <strain evidence="8 9">CECT 4462</strain>
    </source>
</reference>
<organism evidence="8 9">
    <name type="scientific">Azomonas macrocytogenes</name>
    <name type="common">Azotobacter macrocytogenes</name>
    <dbReference type="NCBI Taxonomy" id="69962"/>
    <lineage>
        <taxon>Bacteria</taxon>
        <taxon>Pseudomonadati</taxon>
        <taxon>Pseudomonadota</taxon>
        <taxon>Gammaproteobacteria</taxon>
        <taxon>Pseudomonadales</taxon>
        <taxon>Pseudomonadaceae</taxon>
        <taxon>Azomonas</taxon>
    </lineage>
</organism>
<keyword evidence="6 7" id="KW-0472">Membrane</keyword>
<evidence type="ECO:0000313" key="9">
    <source>
        <dbReference type="Proteomes" id="UP000549250"/>
    </source>
</evidence>
<gene>
    <name evidence="8" type="ORF">FHR87_002781</name>
</gene>
<keyword evidence="3" id="KW-1003">Cell membrane</keyword>
<dbReference type="InterPro" id="IPR003317">
    <property type="entry name" value="Cyt-d_oxidase_su2"/>
</dbReference>
<dbReference type="GO" id="GO:0005886">
    <property type="term" value="C:plasma membrane"/>
    <property type="evidence" value="ECO:0007669"/>
    <property type="project" value="UniProtKB-SubCell"/>
</dbReference>
<dbReference type="EC" id="1.10.3.-" evidence="8"/>
<evidence type="ECO:0000256" key="6">
    <source>
        <dbReference type="ARBA" id="ARBA00023136"/>
    </source>
</evidence>
<feature type="transmembrane region" description="Helical" evidence="7">
    <location>
        <begin position="6"/>
        <end position="37"/>
    </location>
</feature>
<comment type="similarity">
    <text evidence="2">Belongs to the cytochrome ubiquinol oxidase subunit 2 family.</text>
</comment>
<evidence type="ECO:0000256" key="5">
    <source>
        <dbReference type="ARBA" id="ARBA00022989"/>
    </source>
</evidence>
<keyword evidence="5 7" id="KW-1133">Transmembrane helix</keyword>
<dbReference type="PANTHER" id="PTHR43141">
    <property type="entry name" value="CYTOCHROME BD2 SUBUNIT II"/>
    <property type="match status" value="1"/>
</dbReference>
<comment type="subcellular location">
    <subcellularLocation>
        <location evidence="1">Cell membrane</location>
        <topology evidence="1">Multi-pass membrane protein</topology>
    </subcellularLocation>
</comment>
<evidence type="ECO:0000313" key="8">
    <source>
        <dbReference type="EMBL" id="MBB3104365.1"/>
    </source>
</evidence>
<protein>
    <submittedName>
        <fullName evidence="8">Cytochrome d ubiquinol oxidase subunit II</fullName>
        <ecNumber evidence="8">1.10.3.-</ecNumber>
    </submittedName>
</protein>
<evidence type="ECO:0000256" key="2">
    <source>
        <dbReference type="ARBA" id="ARBA00007543"/>
    </source>
</evidence>
<evidence type="ECO:0000256" key="1">
    <source>
        <dbReference type="ARBA" id="ARBA00004651"/>
    </source>
</evidence>